<protein>
    <submittedName>
        <fullName evidence="1">Uncharacterized protein</fullName>
    </submittedName>
</protein>
<organism evidence="1 2">
    <name type="scientific">Burkholderia cepacia</name>
    <name type="common">Pseudomonas cepacia</name>
    <dbReference type="NCBI Taxonomy" id="292"/>
    <lineage>
        <taxon>Bacteria</taxon>
        <taxon>Pseudomonadati</taxon>
        <taxon>Pseudomonadota</taxon>
        <taxon>Betaproteobacteria</taxon>
        <taxon>Burkholderiales</taxon>
        <taxon>Burkholderiaceae</taxon>
        <taxon>Burkholderia</taxon>
        <taxon>Burkholderia cepacia complex</taxon>
    </lineage>
</organism>
<evidence type="ECO:0000313" key="1">
    <source>
        <dbReference type="EMBL" id="KVK81206.1"/>
    </source>
</evidence>
<dbReference type="AlphaFoldDB" id="A0A104DLI9"/>
<dbReference type="RefSeq" id="WP_059729867.1">
    <property type="nucleotide sequence ID" value="NZ_LOYH01000055.1"/>
</dbReference>
<dbReference type="Proteomes" id="UP000069001">
    <property type="component" value="Unassembled WGS sequence"/>
</dbReference>
<proteinExistence type="predicted"/>
<gene>
    <name evidence="1" type="ORF">WS90_15530</name>
</gene>
<name>A0A104DLI9_BURCE</name>
<evidence type="ECO:0000313" key="2">
    <source>
        <dbReference type="Proteomes" id="UP000069001"/>
    </source>
</evidence>
<sequence length="147" mass="16547">MGNVTYQSVIGLDDMPTFHDSELVTIDHRPTDQELRLRFRRIDGQIGTFRFTGVISQRVIDFAEQNVVSRLLISPAYAFSAPDVCEWLKWMHSREDFAAASVDEALLDRYLADLDANRKALFVLEPSCGAEVAVLCKAIWLSLGPDV</sequence>
<comment type="caution">
    <text evidence="1">The sequence shown here is derived from an EMBL/GenBank/DDBJ whole genome shotgun (WGS) entry which is preliminary data.</text>
</comment>
<accession>A0A104DLI9</accession>
<reference evidence="1 2" key="1">
    <citation type="submission" date="2015-11" db="EMBL/GenBank/DDBJ databases">
        <title>Expanding the genomic diversity of Burkholderia species for the development of highly accurate diagnostics.</title>
        <authorList>
            <person name="Sahl J."/>
            <person name="Keim P."/>
            <person name="Wagner D."/>
        </authorList>
    </citation>
    <scope>NUCLEOTIDE SEQUENCE [LARGE SCALE GENOMIC DNA]</scope>
    <source>
        <strain evidence="1 2">MSMB1302</strain>
    </source>
</reference>
<dbReference type="EMBL" id="LOYH01000055">
    <property type="protein sequence ID" value="KVK81206.1"/>
    <property type="molecule type" value="Genomic_DNA"/>
</dbReference>